<protein>
    <submittedName>
        <fullName evidence="2">Uncharacterized protein</fullName>
    </submittedName>
</protein>
<name>A0A9J6QJG1_9ENTR</name>
<dbReference type="Proteomes" id="UP001061282">
    <property type="component" value="Unassembled WGS sequence"/>
</dbReference>
<feature type="transmembrane region" description="Helical" evidence="1">
    <location>
        <begin position="62"/>
        <end position="86"/>
    </location>
</feature>
<keyword evidence="1" id="KW-0472">Membrane</keyword>
<proteinExistence type="predicted"/>
<evidence type="ECO:0000256" key="1">
    <source>
        <dbReference type="SAM" id="Phobius"/>
    </source>
</evidence>
<organism evidence="2 3">
    <name type="scientific">Silvania confinis</name>
    <dbReference type="NCBI Taxonomy" id="2926470"/>
    <lineage>
        <taxon>Bacteria</taxon>
        <taxon>Pseudomonadati</taxon>
        <taxon>Pseudomonadota</taxon>
        <taxon>Gammaproteobacteria</taxon>
        <taxon>Enterobacterales</taxon>
        <taxon>Enterobacteriaceae</taxon>
        <taxon>Silvania</taxon>
    </lineage>
</organism>
<accession>A0A9J6QJG1</accession>
<dbReference type="RefSeq" id="WP_271267997.1">
    <property type="nucleotide sequence ID" value="NZ_JAMGZJ010000075.1"/>
</dbReference>
<feature type="transmembrane region" description="Helical" evidence="1">
    <location>
        <begin position="107"/>
        <end position="127"/>
    </location>
</feature>
<feature type="transmembrane region" description="Helical" evidence="1">
    <location>
        <begin position="7"/>
        <end position="31"/>
    </location>
</feature>
<keyword evidence="1" id="KW-1133">Transmembrane helix</keyword>
<gene>
    <name evidence="2" type="ORF">M8013_11825</name>
</gene>
<evidence type="ECO:0000313" key="2">
    <source>
        <dbReference type="EMBL" id="MCU6669434.1"/>
    </source>
</evidence>
<comment type="caution">
    <text evidence="2">The sequence shown here is derived from an EMBL/GenBank/DDBJ whole genome shotgun (WGS) entry which is preliminary data.</text>
</comment>
<sequence>MKLLIKIVLFILMMLFVAWTVPYSDLIFAFVSKHITLDESEKIAKFILGEPDPEPRESLRDYLSLLINTLISMPLLSAIITAYNTITRRNHFSEIPEEWASSTLRRFAKLFLFTFLFWALLRFLPYQAIFPADQTHADFTMAAATAFNLMITVFCYRFLTNNLYPLRR</sequence>
<evidence type="ECO:0000313" key="3">
    <source>
        <dbReference type="Proteomes" id="UP001061282"/>
    </source>
</evidence>
<keyword evidence="1" id="KW-0812">Transmembrane</keyword>
<keyword evidence="3" id="KW-1185">Reference proteome</keyword>
<dbReference type="AlphaFoldDB" id="A0A9J6QJG1"/>
<reference evidence="2" key="1">
    <citation type="submission" date="2022-05" db="EMBL/GenBank/DDBJ databases">
        <title>Description of a novel species of Leclercia; Leclercia tamurae and the Proposal for a Novel Genus Silvania gen. nov. Containing Two Novel Species Silvania hatchlandensis sp. nov. and Silvania confinis sp. nov. Isolated from the Rhizosphere of Oak.</title>
        <authorList>
            <person name="Maddock D.W."/>
            <person name="Brady C.L."/>
            <person name="Denman S."/>
            <person name="Arnold D."/>
        </authorList>
    </citation>
    <scope>NUCLEOTIDE SEQUENCE</scope>
    <source>
        <strain evidence="2">H4N4</strain>
    </source>
</reference>
<feature type="transmembrane region" description="Helical" evidence="1">
    <location>
        <begin position="139"/>
        <end position="159"/>
    </location>
</feature>
<dbReference type="EMBL" id="JAMGZJ010000075">
    <property type="protein sequence ID" value="MCU6669434.1"/>
    <property type="molecule type" value="Genomic_DNA"/>
</dbReference>